<dbReference type="EMBL" id="JXTC01000286">
    <property type="protein sequence ID" value="PON69868.1"/>
    <property type="molecule type" value="Genomic_DNA"/>
</dbReference>
<dbReference type="Proteomes" id="UP000237000">
    <property type="component" value="Unassembled WGS sequence"/>
</dbReference>
<name>A0A2P5D9B8_TREOI</name>
<dbReference type="OrthoDB" id="10421610at2759"/>
<organism evidence="1 2">
    <name type="scientific">Trema orientale</name>
    <name type="common">Charcoal tree</name>
    <name type="synonym">Celtis orientalis</name>
    <dbReference type="NCBI Taxonomy" id="63057"/>
    <lineage>
        <taxon>Eukaryota</taxon>
        <taxon>Viridiplantae</taxon>
        <taxon>Streptophyta</taxon>
        <taxon>Embryophyta</taxon>
        <taxon>Tracheophyta</taxon>
        <taxon>Spermatophyta</taxon>
        <taxon>Magnoliopsida</taxon>
        <taxon>eudicotyledons</taxon>
        <taxon>Gunneridae</taxon>
        <taxon>Pentapetalae</taxon>
        <taxon>rosids</taxon>
        <taxon>fabids</taxon>
        <taxon>Rosales</taxon>
        <taxon>Cannabaceae</taxon>
        <taxon>Trema</taxon>
    </lineage>
</organism>
<dbReference type="AlphaFoldDB" id="A0A2P5D9B8"/>
<keyword evidence="2" id="KW-1185">Reference proteome</keyword>
<comment type="caution">
    <text evidence="1">The sequence shown here is derived from an EMBL/GenBank/DDBJ whole genome shotgun (WGS) entry which is preliminary data.</text>
</comment>
<sequence length="71" mass="8041">MAPNSEIPSNNEMEGYAVEVKALKPTIKDCESYIKTLNKEIVIDEGIDEGSSGLPNGWKQWDHMKYIWAVK</sequence>
<reference evidence="2" key="1">
    <citation type="submission" date="2016-06" db="EMBL/GenBank/DDBJ databases">
        <title>Parallel loss of symbiosis genes in relatives of nitrogen-fixing non-legume Parasponia.</title>
        <authorList>
            <person name="Van Velzen R."/>
            <person name="Holmer R."/>
            <person name="Bu F."/>
            <person name="Rutten L."/>
            <person name="Van Zeijl A."/>
            <person name="Liu W."/>
            <person name="Santuari L."/>
            <person name="Cao Q."/>
            <person name="Sharma T."/>
            <person name="Shen D."/>
            <person name="Roswanjaya Y."/>
            <person name="Wardhani T."/>
            <person name="Kalhor M.S."/>
            <person name="Jansen J."/>
            <person name="Van den Hoogen J."/>
            <person name="Gungor B."/>
            <person name="Hartog M."/>
            <person name="Hontelez J."/>
            <person name="Verver J."/>
            <person name="Yang W.-C."/>
            <person name="Schijlen E."/>
            <person name="Repin R."/>
            <person name="Schilthuizen M."/>
            <person name="Schranz E."/>
            <person name="Heidstra R."/>
            <person name="Miyata K."/>
            <person name="Fedorova E."/>
            <person name="Kohlen W."/>
            <person name="Bisseling T."/>
            <person name="Smit S."/>
            <person name="Geurts R."/>
        </authorList>
    </citation>
    <scope>NUCLEOTIDE SEQUENCE [LARGE SCALE GENOMIC DNA]</scope>
    <source>
        <strain evidence="2">cv. RG33-2</strain>
    </source>
</reference>
<proteinExistence type="predicted"/>
<evidence type="ECO:0000313" key="1">
    <source>
        <dbReference type="EMBL" id="PON69868.1"/>
    </source>
</evidence>
<dbReference type="InParanoid" id="A0A2P5D9B8"/>
<protein>
    <submittedName>
        <fullName evidence="1">Uncharacterized protein</fullName>
    </submittedName>
</protein>
<accession>A0A2P5D9B8</accession>
<evidence type="ECO:0000313" key="2">
    <source>
        <dbReference type="Proteomes" id="UP000237000"/>
    </source>
</evidence>
<gene>
    <name evidence="1" type="ORF">TorRG33x02_258250</name>
</gene>